<dbReference type="EMBL" id="JAAOZC010000004">
    <property type="protein sequence ID" value="NIJ08487.1"/>
    <property type="molecule type" value="Genomic_DNA"/>
</dbReference>
<dbReference type="Gene3D" id="1.10.10.10">
    <property type="entry name" value="Winged helix-like DNA-binding domain superfamily/Winged helix DNA-binding domain"/>
    <property type="match status" value="1"/>
</dbReference>
<dbReference type="Proteomes" id="UP000727456">
    <property type="component" value="Unassembled WGS sequence"/>
</dbReference>
<evidence type="ECO:0000313" key="3">
    <source>
        <dbReference type="Proteomes" id="UP000727456"/>
    </source>
</evidence>
<name>A0ABX0TVS4_9SPHN</name>
<dbReference type="SUPFAM" id="SSF46785">
    <property type="entry name" value="Winged helix' DNA-binding domain"/>
    <property type="match status" value="1"/>
</dbReference>
<dbReference type="InterPro" id="IPR000835">
    <property type="entry name" value="HTH_MarR-typ"/>
</dbReference>
<keyword evidence="3" id="KW-1185">Reference proteome</keyword>
<reference evidence="2 3" key="1">
    <citation type="submission" date="2020-03" db="EMBL/GenBank/DDBJ databases">
        <title>Genomic Encyclopedia of Type Strains, Phase III (KMG-III): the genomes of soil and plant-associated and newly described type strains.</title>
        <authorList>
            <person name="Whitman W."/>
        </authorList>
    </citation>
    <scope>NUCLEOTIDE SEQUENCE [LARGE SCALE GENOMIC DNA]</scope>
    <source>
        <strain evidence="2 3">CECT 8804</strain>
    </source>
</reference>
<dbReference type="InterPro" id="IPR036388">
    <property type="entry name" value="WH-like_DNA-bd_sf"/>
</dbReference>
<feature type="domain" description="HTH marR-type" evidence="1">
    <location>
        <begin position="1"/>
        <end position="73"/>
    </location>
</feature>
<evidence type="ECO:0000259" key="1">
    <source>
        <dbReference type="PROSITE" id="PS50995"/>
    </source>
</evidence>
<dbReference type="InterPro" id="IPR036390">
    <property type="entry name" value="WH_DNA-bd_sf"/>
</dbReference>
<sequence length="83" mass="9030">MNEAINALVRKGLLDRQGSTEHGRIILISVSSEGHALLRDCASAVDALEEAFLSSLYPSEQAALRNMLQRILSRESKAPSHSV</sequence>
<dbReference type="PROSITE" id="PS50995">
    <property type="entry name" value="HTH_MARR_2"/>
    <property type="match status" value="1"/>
</dbReference>
<protein>
    <submittedName>
        <fullName evidence="2">DNA-binding MarR family transcriptional regulator</fullName>
    </submittedName>
</protein>
<gene>
    <name evidence="2" type="ORF">FHS31_002104</name>
</gene>
<evidence type="ECO:0000313" key="2">
    <source>
        <dbReference type="EMBL" id="NIJ08487.1"/>
    </source>
</evidence>
<dbReference type="GO" id="GO:0003677">
    <property type="term" value="F:DNA binding"/>
    <property type="evidence" value="ECO:0007669"/>
    <property type="project" value="UniProtKB-KW"/>
</dbReference>
<accession>A0ABX0TVS4</accession>
<proteinExistence type="predicted"/>
<keyword evidence="2" id="KW-0238">DNA-binding</keyword>
<organism evidence="2 3">
    <name type="scientific">Sphingomonas vulcanisoli</name>
    <dbReference type="NCBI Taxonomy" id="1658060"/>
    <lineage>
        <taxon>Bacteria</taxon>
        <taxon>Pseudomonadati</taxon>
        <taxon>Pseudomonadota</taxon>
        <taxon>Alphaproteobacteria</taxon>
        <taxon>Sphingomonadales</taxon>
        <taxon>Sphingomonadaceae</taxon>
        <taxon>Sphingomonas</taxon>
    </lineage>
</organism>
<comment type="caution">
    <text evidence="2">The sequence shown here is derived from an EMBL/GenBank/DDBJ whole genome shotgun (WGS) entry which is preliminary data.</text>
</comment>